<dbReference type="AlphaFoldDB" id="A0A9N9GXE6"/>
<reference evidence="1" key="1">
    <citation type="submission" date="2021-06" db="EMBL/GenBank/DDBJ databases">
        <authorList>
            <person name="Kallberg Y."/>
            <person name="Tangrot J."/>
            <person name="Rosling A."/>
        </authorList>
    </citation>
    <scope>NUCLEOTIDE SEQUENCE</scope>
    <source>
        <strain evidence="1">IN212</strain>
    </source>
</reference>
<organism evidence="1 2">
    <name type="scientific">Racocetra fulgida</name>
    <dbReference type="NCBI Taxonomy" id="60492"/>
    <lineage>
        <taxon>Eukaryota</taxon>
        <taxon>Fungi</taxon>
        <taxon>Fungi incertae sedis</taxon>
        <taxon>Mucoromycota</taxon>
        <taxon>Glomeromycotina</taxon>
        <taxon>Glomeromycetes</taxon>
        <taxon>Diversisporales</taxon>
        <taxon>Gigasporaceae</taxon>
        <taxon>Racocetra</taxon>
    </lineage>
</organism>
<dbReference type="EMBL" id="CAJVPZ010012600">
    <property type="protein sequence ID" value="CAG8641291.1"/>
    <property type="molecule type" value="Genomic_DNA"/>
</dbReference>
<evidence type="ECO:0000313" key="1">
    <source>
        <dbReference type="EMBL" id="CAG8641291.1"/>
    </source>
</evidence>
<evidence type="ECO:0000313" key="2">
    <source>
        <dbReference type="Proteomes" id="UP000789396"/>
    </source>
</evidence>
<accession>A0A9N9GXE6</accession>
<name>A0A9N9GXE6_9GLOM</name>
<sequence length="112" mass="13140">PTFFGLKKEKFSFNSLKGFSNYAEYTNSVFEATFLHAIAIVIEESVLEETKKLSAWSLLIDENISYFLDYEVTIKELYAYFVNSHNQWQNFLIFQVQDEEFLELLILQAVST</sequence>
<dbReference type="OrthoDB" id="2409757at2759"/>
<protein>
    <submittedName>
        <fullName evidence="1">11425_t:CDS:1</fullName>
    </submittedName>
</protein>
<proteinExistence type="predicted"/>
<comment type="caution">
    <text evidence="1">The sequence shown here is derived from an EMBL/GenBank/DDBJ whole genome shotgun (WGS) entry which is preliminary data.</text>
</comment>
<keyword evidence="2" id="KW-1185">Reference proteome</keyword>
<dbReference type="Proteomes" id="UP000789396">
    <property type="component" value="Unassembled WGS sequence"/>
</dbReference>
<feature type="non-terminal residue" evidence="1">
    <location>
        <position position="112"/>
    </location>
</feature>
<gene>
    <name evidence="1" type="ORF">RFULGI_LOCUS8093</name>
</gene>